<evidence type="ECO:0000313" key="3">
    <source>
        <dbReference type="WBParaSite" id="nRc.2.0.1.t08441-RA"/>
    </source>
</evidence>
<accession>A0A915I3X6</accession>
<organism evidence="2 3">
    <name type="scientific">Romanomermis culicivorax</name>
    <name type="common">Nematode worm</name>
    <dbReference type="NCBI Taxonomy" id="13658"/>
    <lineage>
        <taxon>Eukaryota</taxon>
        <taxon>Metazoa</taxon>
        <taxon>Ecdysozoa</taxon>
        <taxon>Nematoda</taxon>
        <taxon>Enoplea</taxon>
        <taxon>Dorylaimia</taxon>
        <taxon>Mermithida</taxon>
        <taxon>Mermithoidea</taxon>
        <taxon>Mermithidae</taxon>
        <taxon>Romanomermis</taxon>
    </lineage>
</organism>
<feature type="region of interest" description="Disordered" evidence="1">
    <location>
        <begin position="526"/>
        <end position="557"/>
    </location>
</feature>
<feature type="compositionally biased region" description="Polar residues" evidence="1">
    <location>
        <begin position="96"/>
        <end position="175"/>
    </location>
</feature>
<dbReference type="Proteomes" id="UP000887565">
    <property type="component" value="Unplaced"/>
</dbReference>
<reference evidence="3" key="1">
    <citation type="submission" date="2022-11" db="UniProtKB">
        <authorList>
            <consortium name="WormBaseParasite"/>
        </authorList>
    </citation>
    <scope>IDENTIFICATION</scope>
</reference>
<feature type="compositionally biased region" description="Polar residues" evidence="1">
    <location>
        <begin position="29"/>
        <end position="44"/>
    </location>
</feature>
<feature type="compositionally biased region" description="Low complexity" evidence="1">
    <location>
        <begin position="537"/>
        <end position="557"/>
    </location>
</feature>
<feature type="compositionally biased region" description="Polar residues" evidence="1">
    <location>
        <begin position="182"/>
        <end position="193"/>
    </location>
</feature>
<feature type="region of interest" description="Disordered" evidence="1">
    <location>
        <begin position="810"/>
        <end position="830"/>
    </location>
</feature>
<evidence type="ECO:0000313" key="2">
    <source>
        <dbReference type="Proteomes" id="UP000887565"/>
    </source>
</evidence>
<feature type="compositionally biased region" description="Polar residues" evidence="1">
    <location>
        <begin position="248"/>
        <end position="257"/>
    </location>
</feature>
<dbReference type="AlphaFoldDB" id="A0A915I3X6"/>
<evidence type="ECO:0000256" key="1">
    <source>
        <dbReference type="SAM" id="MobiDB-lite"/>
    </source>
</evidence>
<protein>
    <submittedName>
        <fullName evidence="3">Uncharacterized protein</fullName>
    </submittedName>
</protein>
<proteinExistence type="predicted"/>
<dbReference type="WBParaSite" id="nRc.2.0.1.t08441-RA">
    <property type="protein sequence ID" value="nRc.2.0.1.t08441-RA"/>
    <property type="gene ID" value="nRc.2.0.1.g08441"/>
</dbReference>
<feature type="compositionally biased region" description="Polar residues" evidence="1">
    <location>
        <begin position="294"/>
        <end position="309"/>
    </location>
</feature>
<feature type="compositionally biased region" description="Polar residues" evidence="1">
    <location>
        <begin position="225"/>
        <end position="238"/>
    </location>
</feature>
<keyword evidence="2" id="KW-1185">Reference proteome</keyword>
<feature type="region of interest" description="Disordered" evidence="1">
    <location>
        <begin position="25"/>
        <end position="328"/>
    </location>
</feature>
<feature type="compositionally biased region" description="Polar residues" evidence="1">
    <location>
        <begin position="56"/>
        <end position="84"/>
    </location>
</feature>
<feature type="compositionally biased region" description="Polar residues" evidence="1">
    <location>
        <begin position="266"/>
        <end position="278"/>
    </location>
</feature>
<sequence>QNGDENGDDDQKIADDFDEIIRLADAGQISATTTLRPPQSSNEMPRTPPQPFNEMLETTPQPSNESAETSPQPSNELLTTSPQPSKELLKTPPQPSNEFANTLHLSSDESAMTTLQPSNEPARSSPQPSKEMLTTTPQLSNESLQPYKEMQTTTMQPSNESPQPSNEMLTTTPQPSKEMLKTSPQPSDETLTTPPQPFNEMLETTPHPSNESAKTLLLPSDESVETSPQPSNEMLTTLPQPPSERLETTPQPSNESAKTLRLPSDVSVNTPPQPSNESRLPCNESPTKPPKLSTIFSPYKSSTAENSVSADFPPKMESSDVRKKRPAETFDVGGKKRLTSTEKDEIVVISSSDEETENSKTLAENLAKKIAERFLKLKKQIPWENYGRILLMDVFRNALENVGVDNGKSKTSTEFFRRPSAFYEAPSRIVDLIVEYPSRKSWADFKRELQISQETGKNDSDSDFKLLSPQTHCPNLTRRLLNVGLENVQSYVENCGSKLILIERNEIETKNPEIFIENLISTKSDKKSRKRKRRTSSESSTASCSTTTSDGETTSSATPIGRFDVQISVAKKFPPTENVHVFPPDVVVHKCPVRGCRFVADTLIGLENHREAPHKSKFSRQYLCAMCDQKSAATIYQSQRLSDKKMVEKVQFFRLLSKNIEFTIFIPKFMEEICIFCQRRISRKFESHVTNCEKKYVAWYEKNSHFTLPPILYVSRPRYYKSSLMDSSHAFTGAVGETAAAAVVPPPLPLATSRKEASNKMASSFRKERDYLLENFKLKPINETQLKFKSFELELKEIFKNAVQLENGEKRSKISNFETKNGGKKFIEED</sequence>
<name>A0A915I3X6_ROMCU</name>